<dbReference type="SUPFAM" id="SSF103481">
    <property type="entry name" value="Multidrug resistance efflux transporter EmrE"/>
    <property type="match status" value="2"/>
</dbReference>
<evidence type="ECO:0000256" key="4">
    <source>
        <dbReference type="ARBA" id="ARBA00022989"/>
    </source>
</evidence>
<proteinExistence type="inferred from homology"/>
<evidence type="ECO:0000256" key="7">
    <source>
        <dbReference type="SAM" id="Phobius"/>
    </source>
</evidence>
<dbReference type="InterPro" id="IPR050638">
    <property type="entry name" value="AA-Vitamin_Transporters"/>
</dbReference>
<comment type="subcellular location">
    <subcellularLocation>
        <location evidence="1">Membrane</location>
        <topology evidence="1">Multi-pass membrane protein</topology>
    </subcellularLocation>
</comment>
<feature type="transmembrane region" description="Helical" evidence="7">
    <location>
        <begin position="130"/>
        <end position="148"/>
    </location>
</feature>
<feature type="transmembrane region" description="Helical" evidence="7">
    <location>
        <begin position="277"/>
        <end position="293"/>
    </location>
</feature>
<feature type="transmembrane region" description="Helical" evidence="7">
    <location>
        <begin position="219"/>
        <end position="241"/>
    </location>
</feature>
<gene>
    <name evidence="9" type="ORF">BURPS1710A_1497</name>
</gene>
<feature type="compositionally biased region" description="Basic and acidic residues" evidence="6">
    <location>
        <begin position="347"/>
        <end position="356"/>
    </location>
</feature>
<dbReference type="RefSeq" id="WP_004526406.1">
    <property type="nucleotide sequence ID" value="NZ_CM000832.1"/>
</dbReference>
<evidence type="ECO:0000313" key="9">
    <source>
        <dbReference type="EMBL" id="EET06567.1"/>
    </source>
</evidence>
<dbReference type="GO" id="GO:0016020">
    <property type="term" value="C:membrane"/>
    <property type="evidence" value="ECO:0007669"/>
    <property type="project" value="UniProtKB-SubCell"/>
</dbReference>
<feature type="compositionally biased region" description="Gly residues" evidence="6">
    <location>
        <begin position="324"/>
        <end position="333"/>
    </location>
</feature>
<feature type="transmembrane region" description="Helical" evidence="7">
    <location>
        <begin position="184"/>
        <end position="207"/>
    </location>
</feature>
<feature type="transmembrane region" description="Helical" evidence="7">
    <location>
        <begin position="101"/>
        <end position="123"/>
    </location>
</feature>
<accession>A0A0E1WAJ3</accession>
<feature type="transmembrane region" description="Helical" evidence="7">
    <location>
        <begin position="253"/>
        <end position="271"/>
    </location>
</feature>
<dbReference type="AlphaFoldDB" id="A0A0E1WAJ3"/>
<dbReference type="PANTHER" id="PTHR32322:SF2">
    <property type="entry name" value="EAMA DOMAIN-CONTAINING PROTEIN"/>
    <property type="match status" value="1"/>
</dbReference>
<feature type="transmembrane region" description="Helical" evidence="7">
    <location>
        <begin position="73"/>
        <end position="95"/>
    </location>
</feature>
<feature type="region of interest" description="Disordered" evidence="6">
    <location>
        <begin position="299"/>
        <end position="356"/>
    </location>
</feature>
<evidence type="ECO:0000256" key="3">
    <source>
        <dbReference type="ARBA" id="ARBA00022692"/>
    </source>
</evidence>
<dbReference type="EMBL" id="CM000832">
    <property type="protein sequence ID" value="EET06567.1"/>
    <property type="molecule type" value="Genomic_DNA"/>
</dbReference>
<dbReference type="InterPro" id="IPR037185">
    <property type="entry name" value="EmrE-like"/>
</dbReference>
<dbReference type="PANTHER" id="PTHR32322">
    <property type="entry name" value="INNER MEMBRANE TRANSPORTER"/>
    <property type="match status" value="1"/>
</dbReference>
<dbReference type="InterPro" id="IPR000620">
    <property type="entry name" value="EamA_dom"/>
</dbReference>
<feature type="compositionally biased region" description="Basic and acidic residues" evidence="6">
    <location>
        <begin position="299"/>
        <end position="319"/>
    </location>
</feature>
<evidence type="ECO:0000256" key="2">
    <source>
        <dbReference type="ARBA" id="ARBA00007362"/>
    </source>
</evidence>
<organism evidence="9">
    <name type="scientific">Burkholderia pseudomallei 1710a</name>
    <dbReference type="NCBI Taxonomy" id="320371"/>
    <lineage>
        <taxon>Bacteria</taxon>
        <taxon>Pseudomonadati</taxon>
        <taxon>Pseudomonadota</taxon>
        <taxon>Betaproteobacteria</taxon>
        <taxon>Burkholderiales</taxon>
        <taxon>Burkholderiaceae</taxon>
        <taxon>Burkholderia</taxon>
        <taxon>pseudomallei group</taxon>
    </lineage>
</organism>
<dbReference type="Proteomes" id="UP000001812">
    <property type="component" value="Chromosome I"/>
</dbReference>
<feature type="domain" description="EamA" evidence="8">
    <location>
        <begin position="13"/>
        <end position="146"/>
    </location>
</feature>
<feature type="transmembrane region" description="Helical" evidence="7">
    <location>
        <begin position="42"/>
        <end position="61"/>
    </location>
</feature>
<keyword evidence="3 7" id="KW-0812">Transmembrane</keyword>
<protein>
    <submittedName>
        <fullName evidence="9">Putative membrane protein</fullName>
    </submittedName>
</protein>
<feature type="domain" description="EamA" evidence="8">
    <location>
        <begin position="154"/>
        <end position="293"/>
    </location>
</feature>
<feature type="transmembrane region" description="Helical" evidence="7">
    <location>
        <begin position="12"/>
        <end position="36"/>
    </location>
</feature>
<comment type="similarity">
    <text evidence="2">Belongs to the EamA transporter family.</text>
</comment>
<evidence type="ECO:0000256" key="5">
    <source>
        <dbReference type="ARBA" id="ARBA00023136"/>
    </source>
</evidence>
<feature type="transmembrane region" description="Helical" evidence="7">
    <location>
        <begin position="154"/>
        <end position="172"/>
    </location>
</feature>
<keyword evidence="4 7" id="KW-1133">Transmembrane helix</keyword>
<evidence type="ECO:0000256" key="6">
    <source>
        <dbReference type="SAM" id="MobiDB-lite"/>
    </source>
</evidence>
<dbReference type="Pfam" id="PF00892">
    <property type="entry name" value="EamA"/>
    <property type="match status" value="2"/>
</dbReference>
<evidence type="ECO:0000259" key="8">
    <source>
        <dbReference type="Pfam" id="PF00892"/>
    </source>
</evidence>
<name>A0A0E1WAJ3_BURPE</name>
<sequence>MPFIADSSRAALRGVLYVALSAVAFGAMAIFGRYAYAGGADVLGLLIVRFSIAGALLVAVARRRRVRWPRGRALAAIVGMGALGYVGQSLCYFSALQHAQASLVALLLYLYPAFVALLAAWWLGERLTRAKAVALALCVAGSALMVGGGRGEPLGIALALGAAVVYSLYIVVGAKAARGVDPLATVAVICCAAAAMLAMLALARAAAFDAPPHWPRAAAGWAALVAIALVSTVAAMLAFFAGLARLGAARTSMLSTLEPVVTVALAAALFGETLTPLQWAGGVAILAAVLWLVRAGDAADSRGAGDDRERRRLGRRDDEPSAPGGSGADGGPAGFVDPNECGIRRVRSADENARPM</sequence>
<reference evidence="9" key="1">
    <citation type="submission" date="2009-05" db="EMBL/GenBank/DDBJ databases">
        <authorList>
            <person name="Harkins D.M."/>
            <person name="DeShazer D."/>
            <person name="Woods D.E."/>
            <person name="Brinkac L.M."/>
            <person name="Brown K.A."/>
            <person name="Hung G.C."/>
            <person name="Tuanyok A."/>
            <person name="Zhang B."/>
            <person name="Nierman W.C."/>
        </authorList>
    </citation>
    <scope>NUCLEOTIDE SEQUENCE [LARGE SCALE GENOMIC DNA]</scope>
    <source>
        <strain evidence="9">1710a</strain>
    </source>
</reference>
<keyword evidence="5 7" id="KW-0472">Membrane</keyword>
<evidence type="ECO:0000256" key="1">
    <source>
        <dbReference type="ARBA" id="ARBA00004141"/>
    </source>
</evidence>
<dbReference type="Gene3D" id="1.10.3730.20">
    <property type="match status" value="1"/>
</dbReference>
<dbReference type="HOGENOM" id="CLU_033863_9_3_4"/>